<keyword evidence="1" id="KW-0472">Membrane</keyword>
<keyword evidence="3" id="KW-1185">Reference proteome</keyword>
<reference evidence="2" key="1">
    <citation type="journal article" date="2022" name="bioRxiv">
        <title>Thiovibrio frasassiensisgen. nov., sp. nov., an autotrophic, elemental sulfur disproportionating bacterium isolated from sulfidic karst sediment, and proposal of Thiovibrionaceae fam. nov.</title>
        <authorList>
            <person name="Aronson H."/>
            <person name="Thomas C."/>
            <person name="Bhattacharyya M."/>
            <person name="Eckstein S."/>
            <person name="Jensen S."/>
            <person name="Barco R."/>
            <person name="Macalady J."/>
            <person name="Amend J."/>
        </authorList>
    </citation>
    <scope>NUCLEOTIDE SEQUENCE</scope>
    <source>
        <strain evidence="2">RS19-109</strain>
    </source>
</reference>
<keyword evidence="1" id="KW-1133">Transmembrane helix</keyword>
<feature type="transmembrane region" description="Helical" evidence="1">
    <location>
        <begin position="6"/>
        <end position="29"/>
    </location>
</feature>
<proteinExistence type="predicted"/>
<dbReference type="EMBL" id="JAPHEH010000001">
    <property type="protein sequence ID" value="MDG4475424.1"/>
    <property type="molecule type" value="Genomic_DNA"/>
</dbReference>
<evidence type="ECO:0000256" key="1">
    <source>
        <dbReference type="SAM" id="Phobius"/>
    </source>
</evidence>
<comment type="caution">
    <text evidence="2">The sequence shown here is derived from an EMBL/GenBank/DDBJ whole genome shotgun (WGS) entry which is preliminary data.</text>
</comment>
<evidence type="ECO:0000313" key="3">
    <source>
        <dbReference type="Proteomes" id="UP001154240"/>
    </source>
</evidence>
<keyword evidence="1" id="KW-0812">Transmembrane</keyword>
<accession>A0A9X4MD64</accession>
<dbReference type="Proteomes" id="UP001154240">
    <property type="component" value="Unassembled WGS sequence"/>
</dbReference>
<reference evidence="2" key="2">
    <citation type="submission" date="2022-10" db="EMBL/GenBank/DDBJ databases">
        <authorList>
            <person name="Aronson H.S."/>
        </authorList>
    </citation>
    <scope>NUCLEOTIDE SEQUENCE</scope>
    <source>
        <strain evidence="2">RS19-109</strain>
    </source>
</reference>
<sequence length="139" mass="15635">MFEGLSLATIMPIVTMLGLPGLVLIFWYVDQRRLDQEQKNHQASLAASEARHLAEIAEIKALFTQARTDSDKRFEAVVRMYEDNSLLVKGYERLAGDLANIIHLNTQMQTRLAEKIDNNMNCPIVRDGGFGKWALTANG</sequence>
<name>A0A9X4MD64_9BACT</name>
<dbReference type="RefSeq" id="WP_307632396.1">
    <property type="nucleotide sequence ID" value="NZ_JAPHEH010000001.1"/>
</dbReference>
<dbReference type="AlphaFoldDB" id="A0A9X4MD64"/>
<gene>
    <name evidence="2" type="ORF">OLX77_04535</name>
</gene>
<organism evidence="2 3">
    <name type="scientific">Thiovibrio frasassiensis</name>
    <dbReference type="NCBI Taxonomy" id="2984131"/>
    <lineage>
        <taxon>Bacteria</taxon>
        <taxon>Pseudomonadati</taxon>
        <taxon>Thermodesulfobacteriota</taxon>
        <taxon>Desulfobulbia</taxon>
        <taxon>Desulfobulbales</taxon>
        <taxon>Thiovibrionaceae</taxon>
        <taxon>Thiovibrio</taxon>
    </lineage>
</organism>
<protein>
    <submittedName>
        <fullName evidence="2">Uncharacterized protein</fullName>
    </submittedName>
</protein>
<evidence type="ECO:0000313" key="2">
    <source>
        <dbReference type="EMBL" id="MDG4475424.1"/>
    </source>
</evidence>